<dbReference type="FunCoup" id="A0A024GU86">
    <property type="interactions" value="379"/>
</dbReference>
<keyword evidence="3" id="KW-1185">Reference proteome</keyword>
<dbReference type="InterPro" id="IPR013766">
    <property type="entry name" value="Thioredoxin_domain"/>
</dbReference>
<name>A0A024GU86_9STRA</name>
<dbReference type="SUPFAM" id="SSF52833">
    <property type="entry name" value="Thioredoxin-like"/>
    <property type="match status" value="1"/>
</dbReference>
<gene>
    <name evidence="2" type="ORF">BN9_119680</name>
</gene>
<dbReference type="AlphaFoldDB" id="A0A024GU86"/>
<accession>A0A024GU86</accession>
<protein>
    <recommendedName>
        <fullName evidence="1">Thioredoxin domain-containing protein</fullName>
    </recommendedName>
</protein>
<dbReference type="EMBL" id="CAIX01000448">
    <property type="protein sequence ID" value="CCI50301.1"/>
    <property type="molecule type" value="Genomic_DNA"/>
</dbReference>
<dbReference type="InParanoid" id="A0A024GU86"/>
<proteinExistence type="predicted"/>
<evidence type="ECO:0000259" key="1">
    <source>
        <dbReference type="Pfam" id="PF00085"/>
    </source>
</evidence>
<dbReference type="InterPro" id="IPR036249">
    <property type="entry name" value="Thioredoxin-like_sf"/>
</dbReference>
<evidence type="ECO:0000313" key="3">
    <source>
        <dbReference type="Proteomes" id="UP000053237"/>
    </source>
</evidence>
<comment type="caution">
    <text evidence="2">The sequence shown here is derived from an EMBL/GenBank/DDBJ whole genome shotgun (WGS) entry which is preliminary data.</text>
</comment>
<dbReference type="Proteomes" id="UP000053237">
    <property type="component" value="Unassembled WGS sequence"/>
</dbReference>
<organism evidence="2 3">
    <name type="scientific">Albugo candida</name>
    <dbReference type="NCBI Taxonomy" id="65357"/>
    <lineage>
        <taxon>Eukaryota</taxon>
        <taxon>Sar</taxon>
        <taxon>Stramenopiles</taxon>
        <taxon>Oomycota</taxon>
        <taxon>Peronosporomycetes</taxon>
        <taxon>Albuginales</taxon>
        <taxon>Albuginaceae</taxon>
        <taxon>Albugo</taxon>
    </lineage>
</organism>
<dbReference type="Gene3D" id="3.40.30.10">
    <property type="entry name" value="Glutaredoxin"/>
    <property type="match status" value="1"/>
</dbReference>
<reference evidence="2 3" key="1">
    <citation type="submission" date="2012-05" db="EMBL/GenBank/DDBJ databases">
        <title>Recombination and specialization in a pathogen metapopulation.</title>
        <authorList>
            <person name="Gardiner A."/>
            <person name="Kemen E."/>
            <person name="Schultz-Larsen T."/>
            <person name="MacLean D."/>
            <person name="Van Oosterhout C."/>
            <person name="Jones J.D.G."/>
        </authorList>
    </citation>
    <scope>NUCLEOTIDE SEQUENCE [LARGE SCALE GENOMIC DNA]</scope>
    <source>
        <strain evidence="2 3">Ac Nc2</strain>
    </source>
</reference>
<dbReference type="Pfam" id="PF00085">
    <property type="entry name" value="Thioredoxin"/>
    <property type="match status" value="1"/>
</dbReference>
<dbReference type="PANTHER" id="PTHR21148">
    <property type="entry name" value="THIOREDOXIN DOMAIN-CONTAINING PROTEIN 9"/>
    <property type="match status" value="1"/>
</dbReference>
<evidence type="ECO:0000313" key="2">
    <source>
        <dbReference type="EMBL" id="CCI50301.1"/>
    </source>
</evidence>
<feature type="domain" description="Thioredoxin" evidence="1">
    <location>
        <begin position="73"/>
        <end position="159"/>
    </location>
</feature>
<sequence length="232" mass="26251">MNAEIVATAIGEKLLETLEKEEQHIDSTLRQLENAGDEGLEKIREKRLQRMKEQASKMQALRAQGHGEYTTLVETNEFFNVIKKSDNVVTHFFTPANAFCVTVDGHLQRLAAAHVETRFVRMNAEKSQFLVEKLGIWMIPCIALIKDQKVVKMLQGLDELGGTVAFSTAFLAYFLSSQNVLKYEGSIPESFTDDCGLYKSTSTETVKHKEQSSSMIRQTVFYDSDLENENEN</sequence>
<dbReference type="STRING" id="65357.A0A024GU86"/>
<dbReference type="OrthoDB" id="10257948at2759"/>